<evidence type="ECO:0000313" key="2">
    <source>
        <dbReference type="Proteomes" id="UP000663305"/>
    </source>
</evidence>
<name>A0A897NFB3_9EURY</name>
<accession>A0A897NFB3</accession>
<reference evidence="1" key="1">
    <citation type="submission" date="2020-11" db="EMBL/GenBank/DDBJ databases">
        <title>Carbohydrate-dependent, anaerobic sulfur respiration: A novel catabolism in halophilic archaea.</title>
        <authorList>
            <person name="Sorokin D.Y."/>
            <person name="Messina E."/>
            <person name="Smedile F."/>
            <person name="La Cono V."/>
            <person name="Hallsworth J.E."/>
            <person name="Yakimov M.M."/>
        </authorList>
    </citation>
    <scope>NUCLEOTIDE SEQUENCE</scope>
    <source>
        <strain evidence="1">HSR-Bgl</strain>
    </source>
</reference>
<organism evidence="1 2">
    <name type="scientific">Halapricum desulfuricans</name>
    <dbReference type="NCBI Taxonomy" id="2841257"/>
    <lineage>
        <taxon>Archaea</taxon>
        <taxon>Methanobacteriati</taxon>
        <taxon>Methanobacteriota</taxon>
        <taxon>Stenosarchaea group</taxon>
        <taxon>Halobacteria</taxon>
        <taxon>Halobacteriales</taxon>
        <taxon>Haloarculaceae</taxon>
        <taxon>Halapricum</taxon>
    </lineage>
</organism>
<gene>
    <name evidence="1" type="ORF">HSBGL_0964</name>
</gene>
<protein>
    <submittedName>
        <fullName evidence="1">Uncharacterized protein</fullName>
    </submittedName>
</protein>
<dbReference type="GeneID" id="68860494"/>
<dbReference type="RefSeq" id="WP_229125948.1">
    <property type="nucleotide sequence ID" value="NZ_CP064789.1"/>
</dbReference>
<proteinExistence type="predicted"/>
<dbReference type="AlphaFoldDB" id="A0A897NFB3"/>
<dbReference type="Proteomes" id="UP000663305">
    <property type="component" value="Chromosome"/>
</dbReference>
<dbReference type="EMBL" id="CP064789">
    <property type="protein sequence ID" value="QSG11392.1"/>
    <property type="molecule type" value="Genomic_DNA"/>
</dbReference>
<evidence type="ECO:0000313" key="1">
    <source>
        <dbReference type="EMBL" id="QSG11392.1"/>
    </source>
</evidence>
<sequence length="64" mass="7131">MSTEQKGEVFEFTTENKEFLSRVLAHGGPEARGYVLAVLAHGGTVREIEAVQDELDKIKRELAE</sequence>